<reference evidence="2 3" key="1">
    <citation type="submission" date="2020-05" db="EMBL/GenBank/DDBJ databases">
        <authorList>
            <person name="Whitworth D."/>
        </authorList>
    </citation>
    <scope>NUCLEOTIDE SEQUENCE [LARGE SCALE GENOMIC DNA]</scope>
    <source>
        <strain evidence="2 3">AB043B</strain>
    </source>
</reference>
<dbReference type="OrthoDB" id="799809at2"/>
<evidence type="ECO:0000313" key="2">
    <source>
        <dbReference type="EMBL" id="NOK31960.1"/>
    </source>
</evidence>
<keyword evidence="3" id="KW-1185">Reference proteome</keyword>
<evidence type="ECO:0000313" key="3">
    <source>
        <dbReference type="Proteomes" id="UP000563426"/>
    </source>
</evidence>
<sequence length="183" mass="19805">MTTRLGSLFRRDPADVQGAYFLLTGLWPLLHLRSFSRVTGPKPEGWLVKTVGGLVSAIGVTLLSARRHGRVTPELRQLAITSALSLLIIDVYYAGKRRLSPVYLGDAVLEAALVAAQWRARADVPVKVLPRRRPPPPSLSGAGVHGRWDILPGESRDMSGRLDKVAEGSMASFPASDPPSFMG</sequence>
<gene>
    <name evidence="2" type="ORF">HMI49_01920</name>
</gene>
<protein>
    <submittedName>
        <fullName evidence="2">Uncharacterized protein</fullName>
    </submittedName>
</protein>
<evidence type="ECO:0000256" key="1">
    <source>
        <dbReference type="SAM" id="MobiDB-lite"/>
    </source>
</evidence>
<comment type="caution">
    <text evidence="2">The sequence shown here is derived from an EMBL/GenBank/DDBJ whole genome shotgun (WGS) entry which is preliminary data.</text>
</comment>
<dbReference type="RefSeq" id="WP_120530333.1">
    <property type="nucleotide sequence ID" value="NZ_JABFJV010000005.1"/>
</dbReference>
<name>A0A3A8H0I3_9BACT</name>
<dbReference type="Proteomes" id="UP000563426">
    <property type="component" value="Unassembled WGS sequence"/>
</dbReference>
<proteinExistence type="predicted"/>
<dbReference type="AlphaFoldDB" id="A0A3A8H0I3"/>
<feature type="region of interest" description="Disordered" evidence="1">
    <location>
        <begin position="129"/>
        <end position="150"/>
    </location>
</feature>
<organism evidence="2 3">
    <name type="scientific">Corallococcus exercitus</name>
    <dbReference type="NCBI Taxonomy" id="2316736"/>
    <lineage>
        <taxon>Bacteria</taxon>
        <taxon>Pseudomonadati</taxon>
        <taxon>Myxococcota</taxon>
        <taxon>Myxococcia</taxon>
        <taxon>Myxococcales</taxon>
        <taxon>Cystobacterineae</taxon>
        <taxon>Myxococcaceae</taxon>
        <taxon>Corallococcus</taxon>
    </lineage>
</organism>
<dbReference type="EMBL" id="JABFJV010000005">
    <property type="protein sequence ID" value="NOK31960.1"/>
    <property type="molecule type" value="Genomic_DNA"/>
</dbReference>
<accession>A0A3A8H0I3</accession>